<dbReference type="AlphaFoldDB" id="A0A8J4R1C8"/>
<comment type="caution">
    <text evidence="1">The sequence shown here is derived from an EMBL/GenBank/DDBJ whole genome shotgun (WGS) entry which is preliminary data.</text>
</comment>
<dbReference type="EMBL" id="JRKL02003257">
    <property type="protein sequence ID" value="KAF3955868.1"/>
    <property type="molecule type" value="Genomic_DNA"/>
</dbReference>
<accession>A0A8J4R1C8</accession>
<reference evidence="1" key="1">
    <citation type="submission" date="2020-03" db="EMBL/GenBank/DDBJ databases">
        <title>Castanea mollissima Vanexum genome sequencing.</title>
        <authorList>
            <person name="Staton M."/>
        </authorList>
    </citation>
    <scope>NUCLEOTIDE SEQUENCE</scope>
    <source>
        <tissue evidence="1">Leaf</tissue>
    </source>
</reference>
<dbReference type="OrthoDB" id="10514672at2759"/>
<gene>
    <name evidence="1" type="ORF">CMV_018956</name>
</gene>
<protein>
    <submittedName>
        <fullName evidence="1">Uncharacterized protein</fullName>
    </submittedName>
</protein>
<dbReference type="Proteomes" id="UP000737018">
    <property type="component" value="Unassembled WGS sequence"/>
</dbReference>
<organism evidence="1 2">
    <name type="scientific">Castanea mollissima</name>
    <name type="common">Chinese chestnut</name>
    <dbReference type="NCBI Taxonomy" id="60419"/>
    <lineage>
        <taxon>Eukaryota</taxon>
        <taxon>Viridiplantae</taxon>
        <taxon>Streptophyta</taxon>
        <taxon>Embryophyta</taxon>
        <taxon>Tracheophyta</taxon>
        <taxon>Spermatophyta</taxon>
        <taxon>Magnoliopsida</taxon>
        <taxon>eudicotyledons</taxon>
        <taxon>Gunneridae</taxon>
        <taxon>Pentapetalae</taxon>
        <taxon>rosids</taxon>
        <taxon>fabids</taxon>
        <taxon>Fagales</taxon>
        <taxon>Fagaceae</taxon>
        <taxon>Castanea</taxon>
    </lineage>
</organism>
<proteinExistence type="predicted"/>
<name>A0A8J4R1C8_9ROSI</name>
<sequence length="198" mass="23081">MLVDWENMDRFLIIRESIILKVKAPLLAHNRFVEAIFILNDCRAHIGDANSHGSQVESQLFTIRANYENSRSERMHIYNLQQIWLITCLNELKSFTCIQLRQKASNPEEADTLVMRWKGQESSQVWSLTWHYSIAMVLKNYFLGNSLKSYPRDNSSGYLRKTCYYVTFLKQSCSPKAILFVTGSLCIRKYLSLPLNNN</sequence>
<evidence type="ECO:0000313" key="2">
    <source>
        <dbReference type="Proteomes" id="UP000737018"/>
    </source>
</evidence>
<evidence type="ECO:0000313" key="1">
    <source>
        <dbReference type="EMBL" id="KAF3955868.1"/>
    </source>
</evidence>
<keyword evidence="2" id="KW-1185">Reference proteome</keyword>